<protein>
    <submittedName>
        <fullName evidence="1">Uncharacterized protein</fullName>
    </submittedName>
</protein>
<name>A0A1D8KS48_9CAUD</name>
<dbReference type="OrthoDB" id="34795at10239"/>
<dbReference type="KEGG" id="vg:30309988"/>
<sequence>MSEEILDQYQEAIDTWEPESITEVDSEEEAVKTLDDLWKNLVYQHREKYNEYSDLQASISAMSFDRAETRIDFTKMNEMRDDLVKIEGGLETLNLYRRLVLGEPAQPWIESELEEQRKTIKVRTRPGYEKYTDWEADQSETDANLNKVK</sequence>
<dbReference type="EMBL" id="KU686210">
    <property type="protein sequence ID" value="AOV61508.1"/>
    <property type="molecule type" value="Genomic_DNA"/>
</dbReference>
<reference evidence="1 2" key="1">
    <citation type="journal article" date="2016" name="Virology">
        <title>The genomic content and context of auxiliary metabolic genes in marine cyanomyoviruses.</title>
        <authorList>
            <person name="Crummett L.T."/>
            <person name="Puxty R.J."/>
            <person name="Weihe C."/>
            <person name="Marston M.F."/>
            <person name="Martiny J.B."/>
        </authorList>
    </citation>
    <scope>NUCLEOTIDE SEQUENCE [LARGE SCALE GENOMIC DNA]</scope>
    <source>
        <strain evidence="1">0810PA09</strain>
    </source>
</reference>
<accession>A0A1D8KS48</accession>
<gene>
    <name evidence="1" type="ORF">P090810_035</name>
</gene>
<evidence type="ECO:0000313" key="1">
    <source>
        <dbReference type="EMBL" id="AOV61508.1"/>
    </source>
</evidence>
<dbReference type="Proteomes" id="UP000204364">
    <property type="component" value="Segment"/>
</dbReference>
<evidence type="ECO:0000313" key="2">
    <source>
        <dbReference type="Proteomes" id="UP000204364"/>
    </source>
</evidence>
<dbReference type="RefSeq" id="YP_009325024.1">
    <property type="nucleotide sequence ID" value="NC_031944.1"/>
</dbReference>
<keyword evidence="2" id="KW-1185">Reference proteome</keyword>
<dbReference type="GeneID" id="30309988"/>
<proteinExistence type="predicted"/>
<organism evidence="1 2">
    <name type="scientific">Synechococcus phage S-WAM1</name>
    <dbReference type="NCBI Taxonomy" id="1815521"/>
    <lineage>
        <taxon>Viruses</taxon>
        <taxon>Duplodnaviria</taxon>
        <taxon>Heunggongvirae</taxon>
        <taxon>Uroviricota</taxon>
        <taxon>Caudoviricetes</taxon>
        <taxon>Pantevenvirales</taxon>
        <taxon>Kyanoviridae</taxon>
        <taxon>Sokavirus</taxon>
        <taxon>Sokavirus swam1</taxon>
    </lineage>
</organism>